<accession>A0A392WED0</accession>
<organism evidence="1 2">
    <name type="scientific">Trifolium medium</name>
    <dbReference type="NCBI Taxonomy" id="97028"/>
    <lineage>
        <taxon>Eukaryota</taxon>
        <taxon>Viridiplantae</taxon>
        <taxon>Streptophyta</taxon>
        <taxon>Embryophyta</taxon>
        <taxon>Tracheophyta</taxon>
        <taxon>Spermatophyta</taxon>
        <taxon>Magnoliopsida</taxon>
        <taxon>eudicotyledons</taxon>
        <taxon>Gunneridae</taxon>
        <taxon>Pentapetalae</taxon>
        <taxon>rosids</taxon>
        <taxon>fabids</taxon>
        <taxon>Fabales</taxon>
        <taxon>Fabaceae</taxon>
        <taxon>Papilionoideae</taxon>
        <taxon>50 kb inversion clade</taxon>
        <taxon>NPAAA clade</taxon>
        <taxon>Hologalegina</taxon>
        <taxon>IRL clade</taxon>
        <taxon>Trifolieae</taxon>
        <taxon>Trifolium</taxon>
    </lineage>
</organism>
<reference evidence="1 2" key="1">
    <citation type="journal article" date="2018" name="Front. Plant Sci.">
        <title>Red Clover (Trifolium pratense) and Zigzag Clover (T. medium) - A Picture of Genomic Similarities and Differences.</title>
        <authorList>
            <person name="Dluhosova J."/>
            <person name="Istvanek J."/>
            <person name="Nedelnik J."/>
            <person name="Repkova J."/>
        </authorList>
    </citation>
    <scope>NUCLEOTIDE SEQUENCE [LARGE SCALE GENOMIC DNA]</scope>
    <source>
        <strain evidence="2">cv. 10/8</strain>
        <tissue evidence="1">Leaf</tissue>
    </source>
</reference>
<dbReference type="EMBL" id="LXQA011457578">
    <property type="protein sequence ID" value="MCI97892.1"/>
    <property type="molecule type" value="Genomic_DNA"/>
</dbReference>
<proteinExistence type="predicted"/>
<dbReference type="AlphaFoldDB" id="A0A392WED0"/>
<comment type="caution">
    <text evidence="1">The sequence shown here is derived from an EMBL/GenBank/DDBJ whole genome shotgun (WGS) entry which is preliminary data.</text>
</comment>
<keyword evidence="2" id="KW-1185">Reference proteome</keyword>
<sequence length="48" mass="5714">MIRKNIMRPSARRELFRRGALTSLASPLIHGCNRYRGVQMDEFQQHDR</sequence>
<evidence type="ECO:0000313" key="1">
    <source>
        <dbReference type="EMBL" id="MCI97892.1"/>
    </source>
</evidence>
<feature type="non-terminal residue" evidence="1">
    <location>
        <position position="48"/>
    </location>
</feature>
<dbReference type="Proteomes" id="UP000265520">
    <property type="component" value="Unassembled WGS sequence"/>
</dbReference>
<evidence type="ECO:0000313" key="2">
    <source>
        <dbReference type="Proteomes" id="UP000265520"/>
    </source>
</evidence>
<protein>
    <submittedName>
        <fullName evidence="1">Uncharacterized protein</fullName>
    </submittedName>
</protein>
<name>A0A392WED0_9FABA</name>